<evidence type="ECO:0008006" key="4">
    <source>
        <dbReference type="Google" id="ProtNLM"/>
    </source>
</evidence>
<reference evidence="2" key="1">
    <citation type="submission" date="2022-03" db="EMBL/GenBank/DDBJ databases">
        <title>Complete genome sequence of Caldinitratiruptor microaerophilus.</title>
        <authorList>
            <person name="Mukaiyama R."/>
            <person name="Nishiyama T."/>
            <person name="Ueda K."/>
        </authorList>
    </citation>
    <scope>NUCLEOTIDE SEQUENCE</scope>
    <source>
        <strain evidence="2">JCM 16183</strain>
    </source>
</reference>
<keyword evidence="3" id="KW-1185">Reference proteome</keyword>
<feature type="transmembrane region" description="Helical" evidence="1">
    <location>
        <begin position="52"/>
        <end position="74"/>
    </location>
</feature>
<feature type="transmembrane region" description="Helical" evidence="1">
    <location>
        <begin position="12"/>
        <end position="31"/>
    </location>
</feature>
<name>A0AA35CL99_9FIRM</name>
<proteinExistence type="predicted"/>
<dbReference type="AlphaFoldDB" id="A0AA35CL99"/>
<dbReference type="SUPFAM" id="SSF103473">
    <property type="entry name" value="MFS general substrate transporter"/>
    <property type="match status" value="1"/>
</dbReference>
<accession>A0AA35CL99</accession>
<evidence type="ECO:0000256" key="1">
    <source>
        <dbReference type="SAM" id="Phobius"/>
    </source>
</evidence>
<keyword evidence="1" id="KW-1133">Transmembrane helix</keyword>
<dbReference type="InterPro" id="IPR036259">
    <property type="entry name" value="MFS_trans_sf"/>
</dbReference>
<keyword evidence="1" id="KW-0812">Transmembrane</keyword>
<dbReference type="Proteomes" id="UP001163687">
    <property type="component" value="Chromosome"/>
</dbReference>
<protein>
    <recommendedName>
        <fullName evidence="4">MFS transporter</fullName>
    </recommendedName>
</protein>
<dbReference type="EMBL" id="AP025628">
    <property type="protein sequence ID" value="BDG61207.1"/>
    <property type="molecule type" value="Genomic_DNA"/>
</dbReference>
<gene>
    <name evidence="2" type="ORF">caldi_22970</name>
</gene>
<evidence type="ECO:0000313" key="2">
    <source>
        <dbReference type="EMBL" id="BDG61207.1"/>
    </source>
</evidence>
<organism evidence="2 3">
    <name type="scientific">Caldinitratiruptor microaerophilus</name>
    <dbReference type="NCBI Taxonomy" id="671077"/>
    <lineage>
        <taxon>Bacteria</taxon>
        <taxon>Bacillati</taxon>
        <taxon>Bacillota</taxon>
        <taxon>Clostridia</taxon>
        <taxon>Eubacteriales</taxon>
        <taxon>Symbiobacteriaceae</taxon>
        <taxon>Caldinitratiruptor</taxon>
    </lineage>
</organism>
<dbReference type="KEGG" id="cmic:caldi_22970"/>
<dbReference type="RefSeq" id="WP_264841874.1">
    <property type="nucleotide sequence ID" value="NZ_AP025628.1"/>
</dbReference>
<evidence type="ECO:0000313" key="3">
    <source>
        <dbReference type="Proteomes" id="UP001163687"/>
    </source>
</evidence>
<sequence length="80" mass="8453">MLGRLRAPLGHQAAFLVPAALAVLNTIVTYFSLPEPPTMARQQAATAGGRRVLPLALRGPHALFFLLAAGTTLLPPTDRP</sequence>
<keyword evidence="1" id="KW-0472">Membrane</keyword>